<dbReference type="EMBL" id="JACHLI010000063">
    <property type="protein sequence ID" value="MBB4868205.1"/>
    <property type="molecule type" value="Genomic_DNA"/>
</dbReference>
<reference evidence="1 2" key="1">
    <citation type="submission" date="2020-08" db="EMBL/GenBank/DDBJ databases">
        <title>Functional genomics of gut bacteria from endangered species of beetles.</title>
        <authorList>
            <person name="Carlos-Shanley C."/>
        </authorList>
    </citation>
    <scope>NUCLEOTIDE SEQUENCE [LARGE SCALE GENOMIC DNA]</scope>
    <source>
        <strain evidence="1 2">S00179</strain>
    </source>
</reference>
<gene>
    <name evidence="1" type="ORF">HNP46_007125</name>
</gene>
<organism evidence="1 2">
    <name type="scientific">Pseudomonas nitroreducens</name>
    <dbReference type="NCBI Taxonomy" id="46680"/>
    <lineage>
        <taxon>Bacteria</taxon>
        <taxon>Pseudomonadati</taxon>
        <taxon>Pseudomonadota</taxon>
        <taxon>Gammaproteobacteria</taxon>
        <taxon>Pseudomonadales</taxon>
        <taxon>Pseudomonadaceae</taxon>
        <taxon>Pseudomonas</taxon>
    </lineage>
</organism>
<accession>A0A7W7P5Y7</accession>
<name>A0A7W7P5Y7_PSENT</name>
<dbReference type="Proteomes" id="UP000566995">
    <property type="component" value="Unassembled WGS sequence"/>
</dbReference>
<dbReference type="RefSeq" id="WP_221455234.1">
    <property type="nucleotide sequence ID" value="NZ_JACHLI010000063.1"/>
</dbReference>
<dbReference type="AlphaFoldDB" id="A0A7W7P5Y7"/>
<protein>
    <submittedName>
        <fullName evidence="1">Uncharacterized protein</fullName>
    </submittedName>
</protein>
<comment type="caution">
    <text evidence="1">The sequence shown here is derived from an EMBL/GenBank/DDBJ whole genome shotgun (WGS) entry which is preliminary data.</text>
</comment>
<evidence type="ECO:0000313" key="1">
    <source>
        <dbReference type="EMBL" id="MBB4868205.1"/>
    </source>
</evidence>
<proteinExistence type="predicted"/>
<evidence type="ECO:0000313" key="2">
    <source>
        <dbReference type="Proteomes" id="UP000566995"/>
    </source>
</evidence>
<sequence>MVYKQIIPAQDWYFVHPSAREGGDPVAYQLVCWAVREADGKDEIVGLIAPGLSDGKGITTVPPVQGRYLHREQLTEAELKVVSKR</sequence>